<keyword evidence="3" id="KW-1185">Reference proteome</keyword>
<evidence type="ECO:0008006" key="4">
    <source>
        <dbReference type="Google" id="ProtNLM"/>
    </source>
</evidence>
<name>A0AAD6LRX1_9ROSI</name>
<sequence>MLLAFLWWGSLIFGIVRAKEAYGGLRWTLPLVLGPYGSIPMHAGLPCFPTSIPRPRLMMRWGRLLSLIGKSRGKDR</sequence>
<feature type="signal peptide" evidence="1">
    <location>
        <begin position="1"/>
        <end position="18"/>
    </location>
</feature>
<protein>
    <recommendedName>
        <fullName evidence="4">Secreted protein</fullName>
    </recommendedName>
</protein>
<comment type="caution">
    <text evidence="2">The sequence shown here is derived from an EMBL/GenBank/DDBJ whole genome shotgun (WGS) entry which is preliminary data.</text>
</comment>
<evidence type="ECO:0000313" key="2">
    <source>
        <dbReference type="EMBL" id="KAJ6970637.1"/>
    </source>
</evidence>
<dbReference type="EMBL" id="JAQIZT010000015">
    <property type="protein sequence ID" value="KAJ6970637.1"/>
    <property type="molecule type" value="Genomic_DNA"/>
</dbReference>
<evidence type="ECO:0000313" key="3">
    <source>
        <dbReference type="Proteomes" id="UP001164929"/>
    </source>
</evidence>
<accession>A0AAD6LRX1</accession>
<proteinExistence type="predicted"/>
<reference evidence="2" key="1">
    <citation type="journal article" date="2023" name="Mol. Ecol. Resour.">
        <title>Chromosome-level genome assembly of a triploid poplar Populus alba 'Berolinensis'.</title>
        <authorList>
            <person name="Chen S."/>
            <person name="Yu Y."/>
            <person name="Wang X."/>
            <person name="Wang S."/>
            <person name="Zhang T."/>
            <person name="Zhou Y."/>
            <person name="He R."/>
            <person name="Meng N."/>
            <person name="Wang Y."/>
            <person name="Liu W."/>
            <person name="Liu Z."/>
            <person name="Liu J."/>
            <person name="Guo Q."/>
            <person name="Huang H."/>
            <person name="Sederoff R.R."/>
            <person name="Wang G."/>
            <person name="Qu G."/>
            <person name="Chen S."/>
        </authorList>
    </citation>
    <scope>NUCLEOTIDE SEQUENCE</scope>
    <source>
        <strain evidence="2">SC-2020</strain>
    </source>
</reference>
<dbReference type="AlphaFoldDB" id="A0AAD6LRX1"/>
<organism evidence="2 3">
    <name type="scientific">Populus alba x Populus x berolinensis</name>
    <dbReference type="NCBI Taxonomy" id="444605"/>
    <lineage>
        <taxon>Eukaryota</taxon>
        <taxon>Viridiplantae</taxon>
        <taxon>Streptophyta</taxon>
        <taxon>Embryophyta</taxon>
        <taxon>Tracheophyta</taxon>
        <taxon>Spermatophyta</taxon>
        <taxon>Magnoliopsida</taxon>
        <taxon>eudicotyledons</taxon>
        <taxon>Gunneridae</taxon>
        <taxon>Pentapetalae</taxon>
        <taxon>rosids</taxon>
        <taxon>fabids</taxon>
        <taxon>Malpighiales</taxon>
        <taxon>Salicaceae</taxon>
        <taxon>Saliceae</taxon>
        <taxon>Populus</taxon>
    </lineage>
</organism>
<feature type="chain" id="PRO_5042070439" description="Secreted protein" evidence="1">
    <location>
        <begin position="19"/>
        <end position="76"/>
    </location>
</feature>
<evidence type="ECO:0000256" key="1">
    <source>
        <dbReference type="SAM" id="SignalP"/>
    </source>
</evidence>
<dbReference type="Proteomes" id="UP001164929">
    <property type="component" value="Chromosome 15"/>
</dbReference>
<keyword evidence="1" id="KW-0732">Signal</keyword>
<gene>
    <name evidence="2" type="ORF">NC653_035041</name>
</gene>